<proteinExistence type="predicted"/>
<dbReference type="Proteomes" id="UP000321363">
    <property type="component" value="Unassembled WGS sequence"/>
</dbReference>
<name>A0A5C6VXK5_9BACI</name>
<dbReference type="EMBL" id="VOQF01000007">
    <property type="protein sequence ID" value="TXC90247.1"/>
    <property type="molecule type" value="Genomic_DNA"/>
</dbReference>
<dbReference type="RefSeq" id="WP_146949348.1">
    <property type="nucleotide sequence ID" value="NZ_VOQF01000007.1"/>
</dbReference>
<dbReference type="AlphaFoldDB" id="A0A5C6VXK5"/>
<reference evidence="1 2" key="1">
    <citation type="journal article" date="2005" name="Int. J. Syst. Evol. Microbiol.">
        <title>Bacillus litoralis sp. nov., isolated from a tidal flat of the Yellow Sea in Korea.</title>
        <authorList>
            <person name="Yoon J.H."/>
            <person name="Oh T.K."/>
        </authorList>
    </citation>
    <scope>NUCLEOTIDE SEQUENCE [LARGE SCALE GENOMIC DNA]</scope>
    <source>
        <strain evidence="1 2">SW-211</strain>
    </source>
</reference>
<evidence type="ECO:0000313" key="2">
    <source>
        <dbReference type="Proteomes" id="UP000321363"/>
    </source>
</evidence>
<sequence length="209" mass="25112">MDKIVDLKLIRQEKEDRLITFAAQHIGELHYFVNRKVNIREKVKAKHIFRNKNSIKTIEFTDDQELLFRDWFTFDYLTLKGLTIYQSYVSSQTSKLHPLHSVIHALFMACVLEPFRVIKVNNDHIHAEKLLTKEVVEINIKLLNKSRDIKEKENIFIRTIPIYDQLLCISEVYVQRDTEVINRLLKDIEKSEENWRTFLKKYSIKYTWV</sequence>
<accession>A0A5C6VXK5</accession>
<dbReference type="OrthoDB" id="2989520at2"/>
<keyword evidence="2" id="KW-1185">Reference proteome</keyword>
<protein>
    <submittedName>
        <fullName evidence="1">Uncharacterized protein</fullName>
    </submittedName>
</protein>
<gene>
    <name evidence="1" type="ORF">FS935_14415</name>
</gene>
<comment type="caution">
    <text evidence="1">The sequence shown here is derived from an EMBL/GenBank/DDBJ whole genome shotgun (WGS) entry which is preliminary data.</text>
</comment>
<evidence type="ECO:0000313" key="1">
    <source>
        <dbReference type="EMBL" id="TXC90247.1"/>
    </source>
</evidence>
<organism evidence="1 2">
    <name type="scientific">Metabacillus litoralis</name>
    <dbReference type="NCBI Taxonomy" id="152268"/>
    <lineage>
        <taxon>Bacteria</taxon>
        <taxon>Bacillati</taxon>
        <taxon>Bacillota</taxon>
        <taxon>Bacilli</taxon>
        <taxon>Bacillales</taxon>
        <taxon>Bacillaceae</taxon>
        <taxon>Metabacillus</taxon>
    </lineage>
</organism>